<name>A0A0M2KCR5_9GAMM</name>
<dbReference type="PATRIC" id="fig|65700.7.peg.1031"/>
<dbReference type="Proteomes" id="UP000033924">
    <property type="component" value="Unassembled WGS sequence"/>
</dbReference>
<reference evidence="1 2" key="1">
    <citation type="submission" date="2015-01" db="EMBL/GenBank/DDBJ databases">
        <title>Erwinia tracheiphila.</title>
        <authorList>
            <person name="Shapiro L.R."/>
        </authorList>
    </citation>
    <scope>NUCLEOTIDE SEQUENCE [LARGE SCALE GENOMIC DNA]</scope>
    <source>
        <strain evidence="1 2">BuffGH</strain>
    </source>
</reference>
<evidence type="ECO:0000313" key="2">
    <source>
        <dbReference type="Proteomes" id="UP000033924"/>
    </source>
</evidence>
<protein>
    <submittedName>
        <fullName evidence="1">Uncharacterized protein</fullName>
    </submittedName>
</protein>
<keyword evidence="2" id="KW-1185">Reference proteome</keyword>
<proteinExistence type="predicted"/>
<comment type="caution">
    <text evidence="1">The sequence shown here is derived from an EMBL/GenBank/DDBJ whole genome shotgun (WGS) entry which is preliminary data.</text>
</comment>
<accession>A0A0M2KCR5</accession>
<dbReference type="EMBL" id="JXNU01000003">
    <property type="protein sequence ID" value="KKF34791.1"/>
    <property type="molecule type" value="Genomic_DNA"/>
</dbReference>
<evidence type="ECO:0000313" key="1">
    <source>
        <dbReference type="EMBL" id="KKF34791.1"/>
    </source>
</evidence>
<gene>
    <name evidence="1" type="ORF">SY86_04070</name>
</gene>
<sequence>MGECCQINAGETFSPVQLTLLLVVPANFFAIRALSLKSGELSLNIGAAKAVDTHFNPAQHSSLFFHPNKSFGNG</sequence>
<dbReference type="AlphaFoldDB" id="A0A0M2KCR5"/>
<organism evidence="1 2">
    <name type="scientific">Erwinia tracheiphila</name>
    <dbReference type="NCBI Taxonomy" id="65700"/>
    <lineage>
        <taxon>Bacteria</taxon>
        <taxon>Pseudomonadati</taxon>
        <taxon>Pseudomonadota</taxon>
        <taxon>Gammaproteobacteria</taxon>
        <taxon>Enterobacterales</taxon>
        <taxon>Erwiniaceae</taxon>
        <taxon>Erwinia</taxon>
    </lineage>
</organism>